<dbReference type="OrthoDB" id="2677917at2759"/>
<dbReference type="AlphaFoldDB" id="A0A8H7D9I3"/>
<dbReference type="EMBL" id="JACAZI010000003">
    <property type="protein sequence ID" value="KAF7364527.1"/>
    <property type="molecule type" value="Genomic_DNA"/>
</dbReference>
<feature type="region of interest" description="Disordered" evidence="1">
    <location>
        <begin position="26"/>
        <end position="50"/>
    </location>
</feature>
<reference evidence="2" key="1">
    <citation type="submission" date="2020-05" db="EMBL/GenBank/DDBJ databases">
        <title>Mycena genomes resolve the evolution of fungal bioluminescence.</title>
        <authorList>
            <person name="Tsai I.J."/>
        </authorList>
    </citation>
    <scope>NUCLEOTIDE SEQUENCE</scope>
    <source>
        <strain evidence="2">CCC161011</strain>
    </source>
</reference>
<gene>
    <name evidence="2" type="ORF">MVEN_00321700</name>
</gene>
<accession>A0A8H7D9I3</accession>
<dbReference type="Proteomes" id="UP000620124">
    <property type="component" value="Unassembled WGS sequence"/>
</dbReference>
<evidence type="ECO:0000313" key="2">
    <source>
        <dbReference type="EMBL" id="KAF7364527.1"/>
    </source>
</evidence>
<organism evidence="2 3">
    <name type="scientific">Mycena venus</name>
    <dbReference type="NCBI Taxonomy" id="2733690"/>
    <lineage>
        <taxon>Eukaryota</taxon>
        <taxon>Fungi</taxon>
        <taxon>Dikarya</taxon>
        <taxon>Basidiomycota</taxon>
        <taxon>Agaricomycotina</taxon>
        <taxon>Agaricomycetes</taxon>
        <taxon>Agaricomycetidae</taxon>
        <taxon>Agaricales</taxon>
        <taxon>Marasmiineae</taxon>
        <taxon>Mycenaceae</taxon>
        <taxon>Mycena</taxon>
    </lineage>
</organism>
<protein>
    <submittedName>
        <fullName evidence="2">Uncharacterized protein</fullName>
    </submittedName>
</protein>
<keyword evidence="3" id="KW-1185">Reference proteome</keyword>
<comment type="caution">
    <text evidence="2">The sequence shown here is derived from an EMBL/GenBank/DDBJ whole genome shotgun (WGS) entry which is preliminary data.</text>
</comment>
<evidence type="ECO:0000313" key="3">
    <source>
        <dbReference type="Proteomes" id="UP000620124"/>
    </source>
</evidence>
<evidence type="ECO:0000256" key="1">
    <source>
        <dbReference type="SAM" id="MobiDB-lite"/>
    </source>
</evidence>
<sequence>MFRSVSAVSKGAKKLKKKVSNLIESISSGRSRKSKSTASVASEKAAENDKHTKWTSPIYTFFEDNVETVTDSHNNRKYQAFKCKAPGGCKSKSDFLGINRYQTKVNVLGFRLPESPNGEVLAHSGMDGRQRGPQ</sequence>
<proteinExistence type="predicted"/>
<name>A0A8H7D9I3_9AGAR</name>